<dbReference type="Pfam" id="PF19251">
    <property type="entry name" value="DUF5899"/>
    <property type="match status" value="1"/>
</dbReference>
<sequence length="605" mass="66777">MEFIIPALALGGLYKVSQTQKKENFENAKQRKEILPNMNIPDSNFPNENNGDKTSKLSTMNVSDSPSVYTDKFFNVNLLNSQKNLDKKPNVMLNQNNNNYRSMTGEVVSSDYFSHNNMVPFFGSKSHTNNASNATESTLDNYVGSASQHISKSERAPLFSPDTNYQWANGMPSTVDFIQSRINPGMSMNGIKPFEPINVGPGLGLGFTSEGAGGFNSGLMARDQWRDKTVDELRVVNKQKASGTGMLGYEGPAMSFVPKTTDKSNMGIMEKHRVEKTFEMGQDRLFTTTGIEKGTTARAIPVPKFVSRPETSVEYTGVAGNGHTAHVIRGEYMPSHNQQLDSPQLLPAYALNYGGPNENDYGVKSTHVYPNNRSISRTEPSQDSGYFGAVKSSIGAAVAPFVDMLKPSRKENTVGNLRPYQNMKAPVESSYYFNPNDQTAVTIRQTTENSKWHLQQNANQHGGAYQSTPHQAIANERDTTTDYFYTGGSSAREGGQQARTYDGEYRQRNNEIKSSTINGRMVPGGMALLNNQVNMTQRPQEKMLVNERPVDGKFYAPTPSTDTMGALQGHNNLNLYQGQQLDRNSGDILSQLKGNPYTLSVLNGL</sequence>
<evidence type="ECO:0000313" key="2">
    <source>
        <dbReference type="EMBL" id="QHT83978.1"/>
    </source>
</evidence>
<protein>
    <recommendedName>
        <fullName evidence="1">DUF5899 domain-containing protein</fullName>
    </recommendedName>
</protein>
<evidence type="ECO:0000259" key="1">
    <source>
        <dbReference type="Pfam" id="PF19251"/>
    </source>
</evidence>
<dbReference type="AlphaFoldDB" id="A0A6C0HTA1"/>
<name>A0A6C0HTA1_9ZZZZ</name>
<dbReference type="EMBL" id="MN740015">
    <property type="protein sequence ID" value="QHT83978.1"/>
    <property type="molecule type" value="Genomic_DNA"/>
</dbReference>
<organism evidence="2">
    <name type="scientific">viral metagenome</name>
    <dbReference type="NCBI Taxonomy" id="1070528"/>
    <lineage>
        <taxon>unclassified sequences</taxon>
        <taxon>metagenomes</taxon>
        <taxon>organismal metagenomes</taxon>
    </lineage>
</organism>
<dbReference type="InterPro" id="IPR045418">
    <property type="entry name" value="P2_DUF5899"/>
</dbReference>
<accession>A0A6C0HTA1</accession>
<feature type="domain" description="DUF5899" evidence="1">
    <location>
        <begin position="179"/>
        <end position="300"/>
    </location>
</feature>
<proteinExistence type="predicted"/>
<reference evidence="2" key="1">
    <citation type="journal article" date="2020" name="Nature">
        <title>Giant virus diversity and host interactions through global metagenomics.</title>
        <authorList>
            <person name="Schulz F."/>
            <person name="Roux S."/>
            <person name="Paez-Espino D."/>
            <person name="Jungbluth S."/>
            <person name="Walsh D.A."/>
            <person name="Denef V.J."/>
            <person name="McMahon K.D."/>
            <person name="Konstantinidis K.T."/>
            <person name="Eloe-Fadrosh E.A."/>
            <person name="Kyrpides N.C."/>
            <person name="Woyke T."/>
        </authorList>
    </citation>
    <scope>NUCLEOTIDE SEQUENCE</scope>
    <source>
        <strain evidence="2">GVMAG-M-3300023184-16</strain>
    </source>
</reference>